<dbReference type="PROSITE" id="PS00018">
    <property type="entry name" value="EF_HAND_1"/>
    <property type="match status" value="1"/>
</dbReference>
<gene>
    <name evidence="1" type="ORF">LSP00402_LOCUS6797</name>
</gene>
<evidence type="ECO:0000313" key="1">
    <source>
        <dbReference type="EMBL" id="CAD9757648.1"/>
    </source>
</evidence>
<protein>
    <submittedName>
        <fullName evidence="1">Uncharacterized protein</fullName>
    </submittedName>
</protein>
<accession>A0A7S2TNR1</accession>
<dbReference type="EMBL" id="HBHP01010992">
    <property type="protein sequence ID" value="CAD9757648.1"/>
    <property type="molecule type" value="Transcribed_RNA"/>
</dbReference>
<organism evidence="1">
    <name type="scientific">Lotharella oceanica</name>
    <dbReference type="NCBI Taxonomy" id="641309"/>
    <lineage>
        <taxon>Eukaryota</taxon>
        <taxon>Sar</taxon>
        <taxon>Rhizaria</taxon>
        <taxon>Cercozoa</taxon>
        <taxon>Chlorarachniophyceae</taxon>
        <taxon>Lotharella</taxon>
    </lineage>
</organism>
<sequence>MGCECSVPRGQMGVVSKRKQTKLNEKEYGRILNMFDYVDDDDDEEISRRELWEKFGDPHKGAEALDDPEYNDKEDKDVIDLFHRLQEVGMEAEQTHETAVRACRLDEKGWFTITKRGWIDVFREFKYEKGAEEFSKFLDSLFLPLNEAEKKALHKLQALLNPKGYKDIDLACVKRAADNHAAPIWEILRRLNLDANRITRAELWYSAMWYKKKGEDLLMLMPASVLDHTMSEKKLRRRGSNMSKGSVGKNVGFKDSFTQYELYLIDKLFAFVDENNSGSINLYEMEQKFCDMDRAEITMLRDALLKEDSKDEEEEEKGQKFGADLLIDKSQWYAAFAKLKKQAERRLLLGNGGKVYTKAGKKLRPKSFYKFLRTIYVPLTKDEKKAVSKLFQRMKPDKYGRRADISKLSAKAQEFLRQDLDIHAELTKCNLELSCRVYKTKGNQDLLARLKALLK</sequence>
<reference evidence="1" key="1">
    <citation type="submission" date="2021-01" db="EMBL/GenBank/DDBJ databases">
        <authorList>
            <person name="Corre E."/>
            <person name="Pelletier E."/>
            <person name="Niang G."/>
            <person name="Scheremetjew M."/>
            <person name="Finn R."/>
            <person name="Kale V."/>
            <person name="Holt S."/>
            <person name="Cochrane G."/>
            <person name="Meng A."/>
            <person name="Brown T."/>
            <person name="Cohen L."/>
        </authorList>
    </citation>
    <scope>NUCLEOTIDE SEQUENCE</scope>
    <source>
        <strain evidence="1">CCMP622</strain>
    </source>
</reference>
<dbReference type="InterPro" id="IPR018247">
    <property type="entry name" value="EF_Hand_1_Ca_BS"/>
</dbReference>
<dbReference type="AlphaFoldDB" id="A0A7S2TNR1"/>
<proteinExistence type="predicted"/>
<name>A0A7S2TNR1_9EUKA</name>